<dbReference type="AlphaFoldDB" id="A0AAD3THF4"/>
<dbReference type="PANTHER" id="PTHR44167:SF23">
    <property type="entry name" value="CDC7 KINASE, ISOFORM A-RELATED"/>
    <property type="match status" value="1"/>
</dbReference>
<evidence type="ECO:0000256" key="5">
    <source>
        <dbReference type="ARBA" id="ARBA00022777"/>
    </source>
</evidence>
<organism evidence="9 10">
    <name type="scientific">Nepenthes gracilis</name>
    <name type="common">Slender pitcher plant</name>
    <dbReference type="NCBI Taxonomy" id="150966"/>
    <lineage>
        <taxon>Eukaryota</taxon>
        <taxon>Viridiplantae</taxon>
        <taxon>Streptophyta</taxon>
        <taxon>Embryophyta</taxon>
        <taxon>Tracheophyta</taxon>
        <taxon>Spermatophyta</taxon>
        <taxon>Magnoliopsida</taxon>
        <taxon>eudicotyledons</taxon>
        <taxon>Gunneridae</taxon>
        <taxon>Pentapetalae</taxon>
        <taxon>Caryophyllales</taxon>
        <taxon>Nepenthaceae</taxon>
        <taxon>Nepenthes</taxon>
    </lineage>
</organism>
<evidence type="ECO:0000256" key="4">
    <source>
        <dbReference type="ARBA" id="ARBA00022741"/>
    </source>
</evidence>
<comment type="caution">
    <text evidence="9">The sequence shown here is derived from an EMBL/GenBank/DDBJ whole genome shotgun (WGS) entry which is preliminary data.</text>
</comment>
<feature type="domain" description="Protein kinase" evidence="8">
    <location>
        <begin position="492"/>
        <end position="948"/>
    </location>
</feature>
<keyword evidence="4" id="KW-0547">Nucleotide-binding</keyword>
<dbReference type="PROSITE" id="PS00108">
    <property type="entry name" value="PROTEIN_KINASE_ST"/>
    <property type="match status" value="1"/>
</dbReference>
<dbReference type="PANTHER" id="PTHR44167">
    <property type="entry name" value="OVARIAN-SPECIFIC SERINE/THREONINE-PROTEIN KINASE LOK-RELATED"/>
    <property type="match status" value="1"/>
</dbReference>
<keyword evidence="5" id="KW-0418">Kinase</keyword>
<dbReference type="FunFam" id="1.10.510.10:FF:001725">
    <property type="entry name" value="Kinase like protein"/>
    <property type="match status" value="1"/>
</dbReference>
<evidence type="ECO:0000313" key="9">
    <source>
        <dbReference type="EMBL" id="GMH28832.1"/>
    </source>
</evidence>
<keyword evidence="3" id="KW-0808">Transferase</keyword>
<evidence type="ECO:0000256" key="3">
    <source>
        <dbReference type="ARBA" id="ARBA00022679"/>
    </source>
</evidence>
<sequence length="988" mass="110947">MEHEILSLQLSSCSTVYANKAWHLASLLLAIGRPASPVELASKCTLFSTSPEFVEFLCSFHDSPLFLTDNSFITLSPVALVAFGNFIANSLPRVGIGLCDARNFCGNFVRTYLRKRTVGNEVFPATKTLVVSSSVHASEDEIEPSYSSGRVENNSSKVHEHATTHISRITNALPFHFSVKAFSSQELSNVTVMTSSNSNGSSRYELIDTKDKVGEREQDACAVDEMQDNVHRQEIQHRCLNDNGLQSDTHVSDEVEKVMVPKCPLKAPFLVCPTENAVKLEKTKLGTRSPLSRLSKAAPSEEVDQSSKLISVKAESFRRVFEDNQDARTFSKLENTEGPPLIDYDLERKFEGLDHSIDIAQRCSSLKNEFRWTNMANLKDMMPDYERELKQKQLNGQAFLSSRKQSGAQDPSIRFPAKINNVQKAVMTSPRSLSNPMEKSKVETVASGRQVCQRDRKTISLKHKPKQNQKDYIFTLKKDHPESKAWPKFESYTVEEEEGSGGYGTVYRARRKTDGNTFAIKYPHANAHKHHVSNELKMLERFGGRNFVIKYEGSVKSANLDCFVLQYVEHDRPEVLKREVNMCQLQWYGYCMFKALASLHKEGVVHRDVKPGNFLFSRKTNKGYLIDFNLAKDLHQNYGNADKSKTTTATSYGHLPIPHSQSSSSSKRRKTASTKSPEALNGSAAKNSKLTLETKVLKKKGVDKFKVYDDFGRLNSLTSQGADGSALTSLEKLREPLPSQGRKELITLAQEAMQSPNPELKGAPASKRKRIAAPLAFMDRKLDYFTPMPIHSSTVAIPRTGERKLAKEGPCTGTKGFRAPEVLLRSIFQSPKVDVWSAGVTLLYLITGRLPFNGDPEQNMKEIVKLRGSEDLWELAKLHNRESSFPMELFDIQFLPSMKLLDWCKANARRPDFLDAVPRSLLDLIDKCLTVNPRVRIAAEEALMHEFFAPCHEALRKHRLLLGGHPTPLNIQLIRRPTSFNHSSGGFP</sequence>
<gene>
    <name evidence="9" type="ORF">Nepgr_030675</name>
</gene>
<protein>
    <recommendedName>
        <fullName evidence="1">non-specific serine/threonine protein kinase</fullName>
        <ecNumber evidence="1">2.7.11.1</ecNumber>
    </recommendedName>
</protein>
<dbReference type="SMART" id="SM00220">
    <property type="entry name" value="S_TKc"/>
    <property type="match status" value="1"/>
</dbReference>
<dbReference type="Gene3D" id="1.10.510.10">
    <property type="entry name" value="Transferase(Phosphotransferase) domain 1"/>
    <property type="match status" value="2"/>
</dbReference>
<dbReference type="Gene3D" id="3.30.200.20">
    <property type="entry name" value="Phosphorylase Kinase, domain 1"/>
    <property type="match status" value="1"/>
</dbReference>
<dbReference type="GO" id="GO:0005524">
    <property type="term" value="F:ATP binding"/>
    <property type="evidence" value="ECO:0007669"/>
    <property type="project" value="UniProtKB-KW"/>
</dbReference>
<keyword evidence="10" id="KW-1185">Reference proteome</keyword>
<dbReference type="PROSITE" id="PS50011">
    <property type="entry name" value="PROTEIN_KINASE_DOM"/>
    <property type="match status" value="1"/>
</dbReference>
<evidence type="ECO:0000256" key="6">
    <source>
        <dbReference type="ARBA" id="ARBA00022840"/>
    </source>
</evidence>
<keyword evidence="2" id="KW-0723">Serine/threonine-protein kinase</keyword>
<reference evidence="9" key="1">
    <citation type="submission" date="2023-05" db="EMBL/GenBank/DDBJ databases">
        <title>Nepenthes gracilis genome sequencing.</title>
        <authorList>
            <person name="Fukushima K."/>
        </authorList>
    </citation>
    <scope>NUCLEOTIDE SEQUENCE</scope>
    <source>
        <strain evidence="9">SING2019-196</strain>
    </source>
</reference>
<dbReference type="GO" id="GO:0004674">
    <property type="term" value="F:protein serine/threonine kinase activity"/>
    <property type="evidence" value="ECO:0007669"/>
    <property type="project" value="UniProtKB-KW"/>
</dbReference>
<dbReference type="EMBL" id="BSYO01000035">
    <property type="protein sequence ID" value="GMH28832.1"/>
    <property type="molecule type" value="Genomic_DNA"/>
</dbReference>
<dbReference type="Proteomes" id="UP001279734">
    <property type="component" value="Unassembled WGS sequence"/>
</dbReference>
<dbReference type="GO" id="GO:0044773">
    <property type="term" value="P:mitotic DNA damage checkpoint signaling"/>
    <property type="evidence" value="ECO:0007669"/>
    <property type="project" value="TreeGrafter"/>
</dbReference>
<keyword evidence="6" id="KW-0067">ATP-binding</keyword>
<evidence type="ECO:0000256" key="2">
    <source>
        <dbReference type="ARBA" id="ARBA00022527"/>
    </source>
</evidence>
<evidence type="ECO:0000256" key="7">
    <source>
        <dbReference type="SAM" id="MobiDB-lite"/>
    </source>
</evidence>
<evidence type="ECO:0000313" key="10">
    <source>
        <dbReference type="Proteomes" id="UP001279734"/>
    </source>
</evidence>
<name>A0AAD3THF4_NEPGR</name>
<proteinExistence type="predicted"/>
<dbReference type="EC" id="2.7.11.1" evidence="1"/>
<dbReference type="FunFam" id="1.10.510.10:FF:001893">
    <property type="entry name" value="Probable serine/threonine-protein kinase DDB_G0291918"/>
    <property type="match status" value="1"/>
</dbReference>
<dbReference type="InterPro" id="IPR011009">
    <property type="entry name" value="Kinase-like_dom_sf"/>
</dbReference>
<dbReference type="GO" id="GO:0005634">
    <property type="term" value="C:nucleus"/>
    <property type="evidence" value="ECO:0007669"/>
    <property type="project" value="TreeGrafter"/>
</dbReference>
<accession>A0AAD3THF4</accession>
<dbReference type="InterPro" id="IPR000719">
    <property type="entry name" value="Prot_kinase_dom"/>
</dbReference>
<dbReference type="SUPFAM" id="SSF56112">
    <property type="entry name" value="Protein kinase-like (PK-like)"/>
    <property type="match status" value="1"/>
</dbReference>
<evidence type="ECO:0000259" key="8">
    <source>
        <dbReference type="PROSITE" id="PS50011"/>
    </source>
</evidence>
<dbReference type="InterPro" id="IPR008271">
    <property type="entry name" value="Ser/Thr_kinase_AS"/>
</dbReference>
<evidence type="ECO:0000256" key="1">
    <source>
        <dbReference type="ARBA" id="ARBA00012513"/>
    </source>
</evidence>
<dbReference type="Pfam" id="PF00069">
    <property type="entry name" value="Pkinase"/>
    <property type="match status" value="2"/>
</dbReference>
<feature type="region of interest" description="Disordered" evidence="7">
    <location>
        <begin position="645"/>
        <end position="685"/>
    </location>
</feature>